<dbReference type="InterPro" id="IPR014014">
    <property type="entry name" value="RNA_helicase_DEAD_Q_motif"/>
</dbReference>
<dbReference type="CDD" id="cd00268">
    <property type="entry name" value="DEADc"/>
    <property type="match status" value="1"/>
</dbReference>
<evidence type="ECO:0000256" key="4">
    <source>
        <dbReference type="ARBA" id="ARBA00022806"/>
    </source>
</evidence>
<dbReference type="GO" id="GO:0034458">
    <property type="term" value="F:3'-5' RNA helicase activity"/>
    <property type="evidence" value="ECO:0007669"/>
    <property type="project" value="UniProtKB-UniRule"/>
</dbReference>
<comment type="subcellular location">
    <subcellularLocation>
        <location evidence="7">Cytoplasm</location>
    </subcellularLocation>
</comment>
<dbReference type="Gene3D" id="3.30.70.330">
    <property type="match status" value="1"/>
</dbReference>
<dbReference type="Proteomes" id="UP000184241">
    <property type="component" value="Unassembled WGS sequence"/>
</dbReference>
<evidence type="ECO:0000259" key="9">
    <source>
        <dbReference type="PROSITE" id="PS51192"/>
    </source>
</evidence>
<keyword evidence="2 7" id="KW-0547">Nucleotide-binding</keyword>
<evidence type="ECO:0000256" key="6">
    <source>
        <dbReference type="ARBA" id="ARBA00047984"/>
    </source>
</evidence>
<dbReference type="PROSITE" id="PS51192">
    <property type="entry name" value="HELICASE_ATP_BIND_1"/>
    <property type="match status" value="1"/>
</dbReference>
<comment type="similarity">
    <text evidence="7">Belongs to the DEAD box helicase family. DbpA subfamily.</text>
</comment>
<dbReference type="Pfam" id="PF00270">
    <property type="entry name" value="DEAD"/>
    <property type="match status" value="1"/>
</dbReference>
<protein>
    <recommendedName>
        <fullName evidence="7">ATP-dependent RNA helicase DbpA</fullName>
        <ecNumber evidence="7">3.6.4.13</ecNumber>
    </recommendedName>
</protein>
<dbReference type="FunFam" id="3.40.50.300:FF:000108">
    <property type="entry name" value="ATP-dependent RNA helicase RhlE"/>
    <property type="match status" value="1"/>
</dbReference>
<dbReference type="EMBL" id="FQXU01000005">
    <property type="protein sequence ID" value="SHI04055.1"/>
    <property type="molecule type" value="Genomic_DNA"/>
</dbReference>
<dbReference type="GO" id="GO:0016887">
    <property type="term" value="F:ATP hydrolysis activity"/>
    <property type="evidence" value="ECO:0007669"/>
    <property type="project" value="RHEA"/>
</dbReference>
<keyword evidence="1 7" id="KW-0963">Cytoplasm</keyword>
<dbReference type="CDD" id="cd18787">
    <property type="entry name" value="SF2_C_DEAD"/>
    <property type="match status" value="1"/>
</dbReference>
<gene>
    <name evidence="7" type="primary">dbpA</name>
    <name evidence="12" type="ORF">SAMN02745941_01682</name>
</gene>
<dbReference type="RefSeq" id="WP_073018555.1">
    <property type="nucleotide sequence ID" value="NZ_FQXU01000005.1"/>
</dbReference>
<feature type="domain" description="Helicase C-terminal" evidence="10">
    <location>
        <begin position="216"/>
        <end position="377"/>
    </location>
</feature>
<name>A0A1M5XW43_9CLOT</name>
<comment type="domain">
    <text evidence="7">Contains an N-terminal domain that binds non-specifically to RNA and a C-terminal domain that binds specifically and tightly to hairpin 92 of 23S rRNA.</text>
</comment>
<dbReference type="Pfam" id="PF03880">
    <property type="entry name" value="DbpA"/>
    <property type="match status" value="1"/>
</dbReference>
<dbReference type="PROSITE" id="PS51194">
    <property type="entry name" value="HELICASE_CTER"/>
    <property type="match status" value="1"/>
</dbReference>
<feature type="region of interest" description="Involved in 23S rRNA binding" evidence="7">
    <location>
        <begin position="406"/>
        <end position="481"/>
    </location>
</feature>
<dbReference type="InterPro" id="IPR014001">
    <property type="entry name" value="Helicase_ATP-bd"/>
</dbReference>
<dbReference type="InterPro" id="IPR011545">
    <property type="entry name" value="DEAD/DEAH_box_helicase_dom"/>
</dbReference>
<keyword evidence="7" id="KW-0694">RNA-binding</keyword>
<dbReference type="InterPro" id="IPR001650">
    <property type="entry name" value="Helicase_C-like"/>
</dbReference>
<dbReference type="PROSITE" id="PS00039">
    <property type="entry name" value="DEAD_ATP_HELICASE"/>
    <property type="match status" value="1"/>
</dbReference>
<proteinExistence type="inferred from homology"/>
<evidence type="ECO:0000256" key="5">
    <source>
        <dbReference type="ARBA" id="ARBA00022840"/>
    </source>
</evidence>
<dbReference type="CDD" id="cd12500">
    <property type="entry name" value="RRM_BsYxiN_like"/>
    <property type="match status" value="1"/>
</dbReference>
<dbReference type="HAMAP" id="MF_00965">
    <property type="entry name" value="DEAD_helicase_DbpA"/>
    <property type="match status" value="1"/>
</dbReference>
<evidence type="ECO:0000256" key="7">
    <source>
        <dbReference type="HAMAP-Rule" id="MF_00965"/>
    </source>
</evidence>
<dbReference type="SMART" id="SM00490">
    <property type="entry name" value="HELICc"/>
    <property type="match status" value="1"/>
</dbReference>
<reference evidence="12 13" key="1">
    <citation type="submission" date="2016-11" db="EMBL/GenBank/DDBJ databases">
        <authorList>
            <person name="Jaros S."/>
            <person name="Januszkiewicz K."/>
            <person name="Wedrychowicz H."/>
        </authorList>
    </citation>
    <scope>NUCLEOTIDE SEQUENCE [LARGE SCALE GENOMIC DNA]</scope>
    <source>
        <strain evidence="12 13">DSM 6191</strain>
    </source>
</reference>
<dbReference type="EC" id="3.6.4.13" evidence="7"/>
<keyword evidence="4 7" id="KW-0347">Helicase</keyword>
<keyword evidence="7" id="KW-0690">Ribosome biogenesis</keyword>
<dbReference type="GO" id="GO:0005524">
    <property type="term" value="F:ATP binding"/>
    <property type="evidence" value="ECO:0007669"/>
    <property type="project" value="UniProtKB-UniRule"/>
</dbReference>
<dbReference type="AlphaFoldDB" id="A0A1M5XW43"/>
<dbReference type="SUPFAM" id="SSF52540">
    <property type="entry name" value="P-loop containing nucleoside triphosphate hydrolases"/>
    <property type="match status" value="1"/>
</dbReference>
<dbReference type="PROSITE" id="PS51195">
    <property type="entry name" value="Q_MOTIF"/>
    <property type="match status" value="1"/>
</dbReference>
<dbReference type="InterPro" id="IPR050079">
    <property type="entry name" value="DEAD_box_RNA_helicase"/>
</dbReference>
<keyword evidence="5 7" id="KW-0067">ATP-binding</keyword>
<dbReference type="PANTHER" id="PTHR47959">
    <property type="entry name" value="ATP-DEPENDENT RNA HELICASE RHLE-RELATED"/>
    <property type="match status" value="1"/>
</dbReference>
<dbReference type="InterPro" id="IPR028619">
    <property type="entry name" value="DEAD_helicase_DbpA"/>
</dbReference>
<dbReference type="InterPro" id="IPR044742">
    <property type="entry name" value="DEAD/DEAH_RhlB"/>
</dbReference>
<dbReference type="InterPro" id="IPR000629">
    <property type="entry name" value="RNA-helicase_DEAD-box_CS"/>
</dbReference>
<dbReference type="GO" id="GO:0005829">
    <property type="term" value="C:cytosol"/>
    <property type="evidence" value="ECO:0007669"/>
    <property type="project" value="TreeGrafter"/>
</dbReference>
<accession>A0A1M5XW43</accession>
<dbReference type="InterPro" id="IPR012677">
    <property type="entry name" value="Nucleotide-bd_a/b_plait_sf"/>
</dbReference>
<dbReference type="Gene3D" id="3.40.50.300">
    <property type="entry name" value="P-loop containing nucleotide triphosphate hydrolases"/>
    <property type="match status" value="2"/>
</dbReference>
<comment type="function">
    <text evidence="7">DEAD-box RNA helicase involved in the assembly of the 50S ribosomal subunit. Has an RNA-dependent ATPase activity, which is specific for 23S rRNA, and a 3' to 5' RNA helicase activity that uses the energy of ATP hydrolysis to destabilize and unwind short rRNA duplexes.</text>
</comment>
<dbReference type="SMART" id="SM00487">
    <property type="entry name" value="DEXDc"/>
    <property type="match status" value="1"/>
</dbReference>
<evidence type="ECO:0000256" key="1">
    <source>
        <dbReference type="ARBA" id="ARBA00022490"/>
    </source>
</evidence>
<dbReference type="PANTHER" id="PTHR47959:SF1">
    <property type="entry name" value="ATP-DEPENDENT RNA HELICASE DBPA"/>
    <property type="match status" value="1"/>
</dbReference>
<feature type="short sequence motif" description="Q motif" evidence="8">
    <location>
        <begin position="4"/>
        <end position="32"/>
    </location>
</feature>
<feature type="domain" description="Helicase ATP-binding" evidence="9">
    <location>
        <begin position="35"/>
        <end position="205"/>
    </location>
</feature>
<evidence type="ECO:0000256" key="2">
    <source>
        <dbReference type="ARBA" id="ARBA00022741"/>
    </source>
</evidence>
<evidence type="ECO:0000259" key="10">
    <source>
        <dbReference type="PROSITE" id="PS51194"/>
    </source>
</evidence>
<evidence type="ECO:0000313" key="13">
    <source>
        <dbReference type="Proteomes" id="UP000184241"/>
    </source>
</evidence>
<keyword evidence="3 7" id="KW-0378">Hydrolase</keyword>
<dbReference type="GO" id="GO:0003723">
    <property type="term" value="F:RNA binding"/>
    <property type="evidence" value="ECO:0007669"/>
    <property type="project" value="UniProtKB-UniRule"/>
</dbReference>
<evidence type="ECO:0000259" key="11">
    <source>
        <dbReference type="PROSITE" id="PS51195"/>
    </source>
</evidence>
<evidence type="ECO:0000256" key="3">
    <source>
        <dbReference type="ARBA" id="ARBA00022801"/>
    </source>
</evidence>
<feature type="domain" description="DEAD-box RNA helicase Q" evidence="11">
    <location>
        <begin position="4"/>
        <end position="32"/>
    </location>
</feature>
<dbReference type="InterPro" id="IPR027417">
    <property type="entry name" value="P-loop_NTPase"/>
</dbReference>
<dbReference type="GO" id="GO:0000027">
    <property type="term" value="P:ribosomal large subunit assembly"/>
    <property type="evidence" value="ECO:0007669"/>
    <property type="project" value="UniProtKB-UniRule"/>
</dbReference>
<sequence length="481" mass="54466">MNNINFKDFNLNPNILKALEELGYSNPTDVQKEVLPIVLQKKDLIVKAQTGSGKTASFAIPLCQSIDVEIKNPKALVLTPTRELAVQVKEDINNIGRYNKIRSVAIFGKQPITNQINELKQRVHVVVGTPGRTLDHIKRETLNVSEIEYLVLDEADEMLSMGFLEEVEEILSYLPKKRTTLLFSATIPEQIKTICDRHMKSPKNVEITPNKLTVENIKQGYFEVKDEDKFSLLEKLLIKENPDSAILFCRTKENVDTLISKLEGKRYPSKGLHGGMLQPERLRTINEFKSGKFRFLIATDIASRGLDIDKVSLVVNYDLPMEKEKYVHRIGRTGRAGNSGVALTFKTPYEDRFFQEIQDYISYKIPKLSPPSREEFLANKEDFKLKNENFKKVTISKKKEVSKDITKIYLNGGKKKKIRPGDIVGAICRIPGVEPDDIGIIDVSDNVSYVDIMNGKGDLVLRELKNATIKGKTLKVEKAKS</sequence>
<dbReference type="Pfam" id="PF00271">
    <property type="entry name" value="Helicase_C"/>
    <property type="match status" value="1"/>
</dbReference>
<evidence type="ECO:0000256" key="8">
    <source>
        <dbReference type="PROSITE-ProRule" id="PRU00552"/>
    </source>
</evidence>
<dbReference type="InterPro" id="IPR005580">
    <property type="entry name" value="DbpA/CsdA_RNA-bd_dom"/>
</dbReference>
<evidence type="ECO:0000313" key="12">
    <source>
        <dbReference type="EMBL" id="SHI04055.1"/>
    </source>
</evidence>
<organism evidence="12 13">
    <name type="scientific">Clostridium intestinale DSM 6191</name>
    <dbReference type="NCBI Taxonomy" id="1121320"/>
    <lineage>
        <taxon>Bacteria</taxon>
        <taxon>Bacillati</taxon>
        <taxon>Bacillota</taxon>
        <taxon>Clostridia</taxon>
        <taxon>Eubacteriales</taxon>
        <taxon>Clostridiaceae</taxon>
        <taxon>Clostridium</taxon>
    </lineage>
</organism>
<comment type="catalytic activity">
    <reaction evidence="6 7">
        <text>ATP + H2O = ADP + phosphate + H(+)</text>
        <dbReference type="Rhea" id="RHEA:13065"/>
        <dbReference type="ChEBI" id="CHEBI:15377"/>
        <dbReference type="ChEBI" id="CHEBI:15378"/>
        <dbReference type="ChEBI" id="CHEBI:30616"/>
        <dbReference type="ChEBI" id="CHEBI:43474"/>
        <dbReference type="ChEBI" id="CHEBI:456216"/>
        <dbReference type="EC" id="3.6.4.13"/>
    </reaction>
</comment>